<dbReference type="NCBIfam" id="NF003706">
    <property type="entry name" value="PRK05324.1"/>
    <property type="match status" value="1"/>
</dbReference>
<comment type="catalytic activity">
    <reaction evidence="5">
        <text>N-succinyl-L-glutamate + H2O = L-glutamate + succinate</text>
        <dbReference type="Rhea" id="RHEA:15169"/>
        <dbReference type="ChEBI" id="CHEBI:15377"/>
        <dbReference type="ChEBI" id="CHEBI:29985"/>
        <dbReference type="ChEBI" id="CHEBI:30031"/>
        <dbReference type="ChEBI" id="CHEBI:58763"/>
        <dbReference type="EC" id="3.5.1.96"/>
    </reaction>
</comment>
<evidence type="ECO:0000256" key="5">
    <source>
        <dbReference type="HAMAP-Rule" id="MF_00767"/>
    </source>
</evidence>
<dbReference type="CDD" id="cd03855">
    <property type="entry name" value="M14_ASTE"/>
    <property type="match status" value="1"/>
</dbReference>
<dbReference type="PANTHER" id="PTHR15162:SF7">
    <property type="entry name" value="SUCCINYLGLUTAMATE DESUCCINYLASE"/>
    <property type="match status" value="1"/>
</dbReference>
<reference evidence="8" key="1">
    <citation type="submission" date="2021-12" db="EMBL/GenBank/DDBJ databases">
        <authorList>
            <person name="Rodrigo-Torres L."/>
            <person name="Arahal R. D."/>
            <person name="Lucena T."/>
        </authorList>
    </citation>
    <scope>NUCLEOTIDE SEQUENCE</scope>
    <source>
        <strain evidence="8">CECT 8226</strain>
    </source>
</reference>
<dbReference type="PANTHER" id="PTHR15162">
    <property type="entry name" value="ASPARTOACYLASE"/>
    <property type="match status" value="1"/>
</dbReference>
<dbReference type="InterPro" id="IPR055438">
    <property type="entry name" value="AstE_AspA_cat"/>
</dbReference>
<organism evidence="8 9">
    <name type="scientific">Vibrio hippocampi</name>
    <dbReference type="NCBI Taxonomy" id="654686"/>
    <lineage>
        <taxon>Bacteria</taxon>
        <taxon>Pseudomonadati</taxon>
        <taxon>Pseudomonadota</taxon>
        <taxon>Gammaproteobacteria</taxon>
        <taxon>Vibrionales</taxon>
        <taxon>Vibrionaceae</taxon>
        <taxon>Vibrio</taxon>
    </lineage>
</organism>
<dbReference type="InterPro" id="IPR050178">
    <property type="entry name" value="AspA/AstE_fam"/>
</dbReference>
<gene>
    <name evidence="5 8" type="primary">astE</name>
    <name evidence="8" type="ORF">VHP8226_01591</name>
</gene>
<dbReference type="Gene3D" id="3.40.630.10">
    <property type="entry name" value="Zn peptidases"/>
    <property type="match status" value="1"/>
</dbReference>
<keyword evidence="3 5" id="KW-0378">Hydrolase</keyword>
<keyword evidence="9" id="KW-1185">Reference proteome</keyword>
<feature type="binding site" evidence="5">
    <location>
        <position position="63"/>
    </location>
    <ligand>
        <name>Zn(2+)</name>
        <dbReference type="ChEBI" id="CHEBI:29105"/>
    </ligand>
</feature>
<protein>
    <recommendedName>
        <fullName evidence="5">Succinylglutamate desuccinylase</fullName>
        <ecNumber evidence="5">3.5.1.96</ecNumber>
    </recommendedName>
</protein>
<proteinExistence type="inferred from homology"/>
<keyword evidence="1 5" id="KW-0056">Arginine metabolism</keyword>
<dbReference type="HAMAP" id="MF_00767">
    <property type="entry name" value="Arg_catab_AstE"/>
    <property type="match status" value="1"/>
</dbReference>
<evidence type="ECO:0000313" key="8">
    <source>
        <dbReference type="EMBL" id="CAH0526117.1"/>
    </source>
</evidence>
<feature type="active site" evidence="5">
    <location>
        <position position="219"/>
    </location>
</feature>
<keyword evidence="2 5" id="KW-0479">Metal-binding</keyword>
<feature type="binding site" evidence="5">
    <location>
        <position position="66"/>
    </location>
    <ligand>
        <name>Zn(2+)</name>
        <dbReference type="ChEBI" id="CHEBI:29105"/>
    </ligand>
</feature>
<name>A0ABN8DHG4_9VIBR</name>
<dbReference type="SUPFAM" id="SSF53187">
    <property type="entry name" value="Zn-dependent exopeptidases"/>
    <property type="match status" value="1"/>
</dbReference>
<evidence type="ECO:0000256" key="4">
    <source>
        <dbReference type="ARBA" id="ARBA00022833"/>
    </source>
</evidence>
<comment type="caution">
    <text evidence="8">The sequence shown here is derived from an EMBL/GenBank/DDBJ whole genome shotgun (WGS) entry which is preliminary data.</text>
</comment>
<comment type="function">
    <text evidence="5">Transforms N(2)-succinylglutamate into succinate and glutamate.</text>
</comment>
<dbReference type="GO" id="GO:0009017">
    <property type="term" value="F:succinylglutamate desuccinylase activity"/>
    <property type="evidence" value="ECO:0007669"/>
    <property type="project" value="UniProtKB-EC"/>
</dbReference>
<evidence type="ECO:0000256" key="3">
    <source>
        <dbReference type="ARBA" id="ARBA00022801"/>
    </source>
</evidence>
<evidence type="ECO:0000259" key="6">
    <source>
        <dbReference type="Pfam" id="PF04952"/>
    </source>
</evidence>
<feature type="domain" description="Succinylglutamate desuccinylase/Aspartoacylase catalytic" evidence="7">
    <location>
        <begin position="54"/>
        <end position="238"/>
    </location>
</feature>
<dbReference type="Pfam" id="PF24827">
    <property type="entry name" value="AstE_AspA_cat"/>
    <property type="match status" value="1"/>
</dbReference>
<feature type="domain" description="AstE/AspA barrel-sandwich hybrid" evidence="6">
    <location>
        <begin position="256"/>
        <end position="329"/>
    </location>
</feature>
<evidence type="ECO:0000256" key="1">
    <source>
        <dbReference type="ARBA" id="ARBA00022503"/>
    </source>
</evidence>
<dbReference type="InterPro" id="IPR007036">
    <property type="entry name" value="Aste_AspA_hybrid_dom"/>
</dbReference>
<dbReference type="RefSeq" id="WP_237484531.1">
    <property type="nucleotide sequence ID" value="NZ_CAKLCM010000002.1"/>
</dbReference>
<comment type="pathway">
    <text evidence="5">Amino-acid degradation; L-arginine degradation via AST pathway; L-glutamate and succinate from L-arginine: step 5/5.</text>
</comment>
<comment type="similarity">
    <text evidence="5">Belongs to the AspA/AstE family. Succinylglutamate desuccinylase subfamily.</text>
</comment>
<feature type="binding site" evidence="5">
    <location>
        <position position="155"/>
    </location>
    <ligand>
        <name>Zn(2+)</name>
        <dbReference type="ChEBI" id="CHEBI:29105"/>
    </ligand>
</feature>
<dbReference type="Proteomes" id="UP000838160">
    <property type="component" value="Unassembled WGS sequence"/>
</dbReference>
<accession>A0ABN8DHG4</accession>
<dbReference type="EC" id="3.5.1.96" evidence="5"/>
<evidence type="ECO:0000256" key="2">
    <source>
        <dbReference type="ARBA" id="ARBA00022723"/>
    </source>
</evidence>
<comment type="cofactor">
    <cofactor evidence="5">
        <name>Zn(2+)</name>
        <dbReference type="ChEBI" id="CHEBI:29105"/>
    </cofactor>
    <text evidence="5">Binds 1 zinc ion per subunit.</text>
</comment>
<dbReference type="InterPro" id="IPR016681">
    <property type="entry name" value="SuccinylGlu_desuccinylase"/>
</dbReference>
<evidence type="ECO:0000313" key="9">
    <source>
        <dbReference type="Proteomes" id="UP000838160"/>
    </source>
</evidence>
<evidence type="ECO:0000259" key="7">
    <source>
        <dbReference type="Pfam" id="PF24827"/>
    </source>
</evidence>
<keyword evidence="4 5" id="KW-0862">Zinc</keyword>
<dbReference type="Pfam" id="PF04952">
    <property type="entry name" value="AstE_AspA_hybrid"/>
    <property type="match status" value="1"/>
</dbReference>
<dbReference type="PIRSF" id="PIRSF017020">
    <property type="entry name" value="AstE"/>
    <property type="match status" value="1"/>
</dbReference>
<dbReference type="EMBL" id="CAKLCM010000002">
    <property type="protein sequence ID" value="CAH0526117.1"/>
    <property type="molecule type" value="Genomic_DNA"/>
</dbReference>
<sequence length="343" mass="38659">MTKSLFRQSFLKDTLNTDAEFVGGSLVTDNGVTLEHRARGLLEVTPETLGPDSKHIIISCGVHGDETAPMELIDKLIADIESGSTTLKARCLFIIAHPAATNQQQRFVDENLNRLFGDKKYPQSQELDIAKRLKSWVADFYQGVEVEQRWHLDLHCAIRQSKHYSFVVSPKVRHETRSKALFDFVSSAQIDAILLSNAPSSTFSWFTAENYEAQALTMELGRVAALGDNDLARLKAFDVATRHLLADEKLQQASSTPVIYRVARSIIRREEDFGFLFDDDVENFTEFMHGEVFGHDGDKPLMAKNEHEAIVFPNRHVKVGQRAALMVVAVSARYDGDQLVYDW</sequence>